<gene>
    <name evidence="1" type="ORF">METZ01_LOCUS504577</name>
</gene>
<dbReference type="EMBL" id="UINC01222792">
    <property type="protein sequence ID" value="SVE51723.1"/>
    <property type="molecule type" value="Genomic_DNA"/>
</dbReference>
<feature type="non-terminal residue" evidence="1">
    <location>
        <position position="1"/>
    </location>
</feature>
<organism evidence="1">
    <name type="scientific">marine metagenome</name>
    <dbReference type="NCBI Taxonomy" id="408172"/>
    <lineage>
        <taxon>unclassified sequences</taxon>
        <taxon>metagenomes</taxon>
        <taxon>ecological metagenomes</taxon>
    </lineage>
</organism>
<name>A0A383E5J7_9ZZZZ</name>
<sequence length="43" mass="4698">VGEQQNTKISNLNLCLLNIDIIENYAVARGGIEPPTHGFSVRC</sequence>
<evidence type="ECO:0000313" key="1">
    <source>
        <dbReference type="EMBL" id="SVE51723.1"/>
    </source>
</evidence>
<accession>A0A383E5J7</accession>
<dbReference type="AlphaFoldDB" id="A0A383E5J7"/>
<feature type="non-terminal residue" evidence="1">
    <location>
        <position position="43"/>
    </location>
</feature>
<protein>
    <submittedName>
        <fullName evidence="1">Uncharacterized protein</fullName>
    </submittedName>
</protein>
<proteinExistence type="predicted"/>
<reference evidence="1" key="1">
    <citation type="submission" date="2018-05" db="EMBL/GenBank/DDBJ databases">
        <authorList>
            <person name="Lanie J.A."/>
            <person name="Ng W.-L."/>
            <person name="Kazmierczak K.M."/>
            <person name="Andrzejewski T.M."/>
            <person name="Davidsen T.M."/>
            <person name="Wayne K.J."/>
            <person name="Tettelin H."/>
            <person name="Glass J.I."/>
            <person name="Rusch D."/>
            <person name="Podicherti R."/>
            <person name="Tsui H.-C.T."/>
            <person name="Winkler M.E."/>
        </authorList>
    </citation>
    <scope>NUCLEOTIDE SEQUENCE</scope>
</reference>